<evidence type="ECO:0000313" key="2">
    <source>
        <dbReference type="EMBL" id="ERL46175.1"/>
    </source>
</evidence>
<reference evidence="2 3" key="1">
    <citation type="journal article" date="2014" name="FEMS Microbiol. Ecol.">
        <title>Genomic differentiation among two strains of the PS1 clade isolated from geographically separated marine habitats.</title>
        <authorList>
            <person name="Jimenez-Infante F."/>
            <person name="Ngugi D.K."/>
            <person name="Alam I."/>
            <person name="Rashid M."/>
            <person name="Baalawi W."/>
            <person name="Kamau A.A."/>
            <person name="Bajic V.B."/>
            <person name="Stingl U."/>
        </authorList>
    </citation>
    <scope>NUCLEOTIDE SEQUENCE [LARGE SCALE GENOMIC DNA]</scope>
    <source>
        <strain evidence="2 3">RS24</strain>
    </source>
</reference>
<dbReference type="STRING" id="1397666.RS24_01168"/>
<dbReference type="Gene3D" id="1.20.1050.10">
    <property type="match status" value="1"/>
</dbReference>
<comment type="caution">
    <text evidence="2">The sequence shown here is derived from an EMBL/GenBank/DDBJ whole genome shotgun (WGS) entry which is preliminary data.</text>
</comment>
<dbReference type="eggNOG" id="COG0625">
    <property type="taxonomic scope" value="Bacteria"/>
</dbReference>
<dbReference type="GO" id="GO:0005737">
    <property type="term" value="C:cytoplasm"/>
    <property type="evidence" value="ECO:0007669"/>
    <property type="project" value="TreeGrafter"/>
</dbReference>
<organism evidence="2 3">
    <name type="scientific">Candidatus Micropelagius thuwalensis</name>
    <dbReference type="NCBI Taxonomy" id="1397666"/>
    <lineage>
        <taxon>Bacteria</taxon>
        <taxon>Pseudomonadati</taxon>
        <taxon>Pseudomonadota</taxon>
        <taxon>Alphaproteobacteria</taxon>
        <taxon>PS1 clade</taxon>
        <taxon>Candidatus Micropelagius</taxon>
    </lineage>
</organism>
<dbReference type="SUPFAM" id="SSF52833">
    <property type="entry name" value="Thioredoxin-like"/>
    <property type="match status" value="1"/>
</dbReference>
<dbReference type="InterPro" id="IPR004045">
    <property type="entry name" value="Glutathione_S-Trfase_N"/>
</dbReference>
<dbReference type="CDD" id="cd00299">
    <property type="entry name" value="GST_C_family"/>
    <property type="match status" value="1"/>
</dbReference>
<evidence type="ECO:0000259" key="1">
    <source>
        <dbReference type="Pfam" id="PF13417"/>
    </source>
</evidence>
<gene>
    <name evidence="2" type="ORF">RS24_01168</name>
</gene>
<dbReference type="Proteomes" id="UP000016762">
    <property type="component" value="Unassembled WGS sequence"/>
</dbReference>
<dbReference type="EMBL" id="AWXE01000004">
    <property type="protein sequence ID" value="ERL46175.1"/>
    <property type="molecule type" value="Genomic_DNA"/>
</dbReference>
<dbReference type="SUPFAM" id="SSF47616">
    <property type="entry name" value="GST C-terminal domain-like"/>
    <property type="match status" value="1"/>
</dbReference>
<protein>
    <submittedName>
        <fullName evidence="2">Biopolymer transport protein TolQ</fullName>
    </submittedName>
</protein>
<dbReference type="Gene3D" id="3.40.30.10">
    <property type="entry name" value="Glutaredoxin"/>
    <property type="match status" value="1"/>
</dbReference>
<feature type="domain" description="GST N-terminal" evidence="1">
    <location>
        <begin position="8"/>
        <end position="81"/>
    </location>
</feature>
<dbReference type="OrthoDB" id="7054557at2"/>
<dbReference type="Pfam" id="PF13410">
    <property type="entry name" value="GST_C_2"/>
    <property type="match status" value="1"/>
</dbReference>
<dbReference type="InterPro" id="IPR050931">
    <property type="entry name" value="Mito_Protein_Transport_Metaxin"/>
</dbReference>
<accession>U2WRH4</accession>
<evidence type="ECO:0000313" key="3">
    <source>
        <dbReference type="Proteomes" id="UP000016762"/>
    </source>
</evidence>
<dbReference type="AlphaFoldDB" id="U2WRH4"/>
<dbReference type="RefSeq" id="WP_021777154.1">
    <property type="nucleotide sequence ID" value="NZ_AWXE01000004.1"/>
</dbReference>
<dbReference type="InterPro" id="IPR036282">
    <property type="entry name" value="Glutathione-S-Trfase_C_sf"/>
</dbReference>
<dbReference type="PANTHER" id="PTHR12289">
    <property type="entry name" value="METAXIN RELATED"/>
    <property type="match status" value="1"/>
</dbReference>
<name>U2WRH4_9PROT</name>
<proteinExistence type="predicted"/>
<sequence length="386" mass="44019">MAEKTYVLYGMMASLYTAKVRAWFRFHSVPFIEVCAGSQEFTETIVPVTGRWIIPVIMTPDGTILQDGTAILDWLDKKEENKGSIHTNQPVLQAVAHLFELFGGEGLLRPAMHYRWNFDEENLSFLKLSFRDVLPIVPSEEMYEELFEHASGRMRKATRFFGVNPDSIPLIEAAYDEFMDLAEAHFSEHPFLLGSRPTIGDYALFGPLFAHLGRDPKPLALMQKRAPALFQWLERMNAPAGIKNHLMVAGEGKLFAEDALPQTLLALMRYVAEEYLAEITAHVDFTNTWLEGKSTSELNDAGKGGLNQRMIGFAEFPWRGQTLSTGVMHYRFWLMQRLTDHLSEQSPENQADIRSLFASTGLEKILDLRITKRVGRKNNQEIWEEE</sequence>
<dbReference type="CDD" id="cd00570">
    <property type="entry name" value="GST_N_family"/>
    <property type="match status" value="1"/>
</dbReference>
<dbReference type="InterPro" id="IPR036249">
    <property type="entry name" value="Thioredoxin-like_sf"/>
</dbReference>
<keyword evidence="3" id="KW-1185">Reference proteome</keyword>
<dbReference type="Pfam" id="PF13417">
    <property type="entry name" value="GST_N_3"/>
    <property type="match status" value="1"/>
</dbReference>
<dbReference type="PANTHER" id="PTHR12289:SF67">
    <property type="match status" value="1"/>
</dbReference>